<name>A0AAN8Q0U2_PATCE</name>
<keyword evidence="6" id="KW-1185">Reference proteome</keyword>
<keyword evidence="1 3" id="KW-0853">WD repeat</keyword>
<dbReference type="PROSITE" id="PS50082">
    <property type="entry name" value="WD_REPEATS_2"/>
    <property type="match status" value="1"/>
</dbReference>
<evidence type="ECO:0000313" key="6">
    <source>
        <dbReference type="Proteomes" id="UP001347796"/>
    </source>
</evidence>
<dbReference type="Pfam" id="PF00400">
    <property type="entry name" value="WD40"/>
    <property type="match status" value="3"/>
</dbReference>
<dbReference type="AlphaFoldDB" id="A0AAN8Q0U2"/>
<keyword evidence="2" id="KW-0677">Repeat</keyword>
<dbReference type="InterPro" id="IPR036322">
    <property type="entry name" value="WD40_repeat_dom_sf"/>
</dbReference>
<proteinExistence type="predicted"/>
<dbReference type="PANTHER" id="PTHR19855:SF34">
    <property type="entry name" value="F-BOX_WD REPEAT-CONTAINING PROTEIN 9"/>
    <property type="match status" value="1"/>
</dbReference>
<evidence type="ECO:0000256" key="3">
    <source>
        <dbReference type="PROSITE-ProRule" id="PRU00221"/>
    </source>
</evidence>
<dbReference type="SUPFAM" id="SSF81383">
    <property type="entry name" value="F-box domain"/>
    <property type="match status" value="1"/>
</dbReference>
<dbReference type="InterPro" id="IPR001810">
    <property type="entry name" value="F-box_dom"/>
</dbReference>
<dbReference type="InterPro" id="IPR015943">
    <property type="entry name" value="WD40/YVTN_repeat-like_dom_sf"/>
</dbReference>
<dbReference type="PROSITE" id="PS50294">
    <property type="entry name" value="WD_REPEATS_REGION"/>
    <property type="match status" value="1"/>
</dbReference>
<evidence type="ECO:0000256" key="2">
    <source>
        <dbReference type="ARBA" id="ARBA00022737"/>
    </source>
</evidence>
<dbReference type="Gene3D" id="2.130.10.10">
    <property type="entry name" value="YVTN repeat-like/Quinoprotein amine dehydrogenase"/>
    <property type="match status" value="2"/>
</dbReference>
<dbReference type="PROSITE" id="PS50181">
    <property type="entry name" value="FBOX"/>
    <property type="match status" value="1"/>
</dbReference>
<protein>
    <recommendedName>
        <fullName evidence="4">F-box domain-containing protein</fullName>
    </recommendedName>
</protein>
<dbReference type="InterPro" id="IPR036047">
    <property type="entry name" value="F-box-like_dom_sf"/>
</dbReference>
<gene>
    <name evidence="5" type="ORF">SNE40_012361</name>
</gene>
<dbReference type="PROSITE" id="PS00678">
    <property type="entry name" value="WD_REPEATS_1"/>
    <property type="match status" value="1"/>
</dbReference>
<accession>A0AAN8Q0U2</accession>
<feature type="repeat" description="WD" evidence="3">
    <location>
        <begin position="251"/>
        <end position="290"/>
    </location>
</feature>
<evidence type="ECO:0000259" key="4">
    <source>
        <dbReference type="PROSITE" id="PS50181"/>
    </source>
</evidence>
<reference evidence="5 6" key="1">
    <citation type="submission" date="2024-01" db="EMBL/GenBank/DDBJ databases">
        <title>The genome of the rayed Mediterranean limpet Patella caerulea (Linnaeus, 1758).</title>
        <authorList>
            <person name="Anh-Thu Weber A."/>
            <person name="Halstead-Nussloch G."/>
        </authorList>
    </citation>
    <scope>NUCLEOTIDE SEQUENCE [LARGE SCALE GENOMIC DNA]</scope>
    <source>
        <strain evidence="5">AATW-2023a</strain>
        <tissue evidence="5">Whole specimen</tissue>
    </source>
</reference>
<dbReference type="Proteomes" id="UP001347796">
    <property type="component" value="Unassembled WGS sequence"/>
</dbReference>
<dbReference type="Gene3D" id="1.20.1280.50">
    <property type="match status" value="1"/>
</dbReference>
<evidence type="ECO:0000256" key="1">
    <source>
        <dbReference type="ARBA" id="ARBA00022574"/>
    </source>
</evidence>
<dbReference type="PANTHER" id="PTHR19855">
    <property type="entry name" value="WD40 REPEAT PROTEIN 12, 37"/>
    <property type="match status" value="1"/>
</dbReference>
<dbReference type="EMBL" id="JAZGQO010000008">
    <property type="protein sequence ID" value="KAK6180165.1"/>
    <property type="molecule type" value="Genomic_DNA"/>
</dbReference>
<organism evidence="5 6">
    <name type="scientific">Patella caerulea</name>
    <name type="common">Rayed Mediterranean limpet</name>
    <dbReference type="NCBI Taxonomy" id="87958"/>
    <lineage>
        <taxon>Eukaryota</taxon>
        <taxon>Metazoa</taxon>
        <taxon>Spiralia</taxon>
        <taxon>Lophotrochozoa</taxon>
        <taxon>Mollusca</taxon>
        <taxon>Gastropoda</taxon>
        <taxon>Patellogastropoda</taxon>
        <taxon>Patelloidea</taxon>
        <taxon>Patellidae</taxon>
        <taxon>Patella</taxon>
    </lineage>
</organism>
<dbReference type="SMART" id="SM00320">
    <property type="entry name" value="WD40"/>
    <property type="match status" value="6"/>
</dbReference>
<sequence>MAAPGTSLSDCSCKEPVDCKDEDLPPLLLNNLPAELLIYISDFIDAKTIIKCLMNVCQEFYDLFSCDSYWKQRISKRWPQKYPAVHVDDFDWKEGCIVREETHRKWSNPDDHLDYFTYNEGLFAAVDTVHLMKNGSILAAGSRDRYLTILDLDKYDKHRPESKKEMTVYSDCKVHKGWIWSLASVDSTLATGSWDTFIRLWNIEAGCQPITEFKCKSAILSIHMEPGLIVAGGYDKKLYFIDPREGKKSFKRFHRQPVLCVAADDNYIITGSEDKTISIYDRRTSSVYKTVKLENCYALDLSYGDNQLWFGDKEGQLHLMDATYGNFTTVAKYDVGHKDKLTGVKHTRGAVFTSSSDFHVNVLEPNLNPSPITTLKKHNGDVTGISYLNGILATSSCDISIGIWRPKSY</sequence>
<evidence type="ECO:0000313" key="5">
    <source>
        <dbReference type="EMBL" id="KAK6180165.1"/>
    </source>
</evidence>
<feature type="domain" description="F-box" evidence="4">
    <location>
        <begin position="26"/>
        <end position="73"/>
    </location>
</feature>
<dbReference type="InterPro" id="IPR019775">
    <property type="entry name" value="WD40_repeat_CS"/>
</dbReference>
<comment type="caution">
    <text evidence="5">The sequence shown here is derived from an EMBL/GenBank/DDBJ whole genome shotgun (WGS) entry which is preliminary data.</text>
</comment>
<dbReference type="InterPro" id="IPR001680">
    <property type="entry name" value="WD40_rpt"/>
</dbReference>
<dbReference type="SUPFAM" id="SSF50978">
    <property type="entry name" value="WD40 repeat-like"/>
    <property type="match status" value="1"/>
</dbReference>